<dbReference type="Proteomes" id="UP000192917">
    <property type="component" value="Unassembled WGS sequence"/>
</dbReference>
<dbReference type="Gene3D" id="2.40.170.20">
    <property type="entry name" value="TonB-dependent receptor, beta-barrel domain"/>
    <property type="match status" value="1"/>
</dbReference>
<evidence type="ECO:0000256" key="15">
    <source>
        <dbReference type="RuleBase" id="RU003357"/>
    </source>
</evidence>
<accession>A0A1Y6CHY1</accession>
<gene>
    <name evidence="18" type="ORF">SAMN05428998_120114</name>
</gene>
<evidence type="ECO:0000256" key="16">
    <source>
        <dbReference type="SAM" id="MobiDB-lite"/>
    </source>
</evidence>
<keyword evidence="12" id="KW-0675">Receptor</keyword>
<dbReference type="PANTHER" id="PTHR32552:SF68">
    <property type="entry name" value="FERRICHROME OUTER MEMBRANE TRANSPORTER_PHAGE RECEPTOR"/>
    <property type="match status" value="1"/>
</dbReference>
<dbReference type="InterPro" id="IPR036942">
    <property type="entry name" value="Beta-barrel_TonB_sf"/>
</dbReference>
<dbReference type="GO" id="GO:0015344">
    <property type="term" value="F:siderophore uptake transmembrane transporter activity"/>
    <property type="evidence" value="ECO:0007669"/>
    <property type="project" value="TreeGrafter"/>
</dbReference>
<dbReference type="FunFam" id="2.170.130.10:FF:000001">
    <property type="entry name" value="Catecholate siderophore TonB-dependent receptor"/>
    <property type="match status" value="1"/>
</dbReference>
<evidence type="ECO:0000259" key="17">
    <source>
        <dbReference type="SMART" id="SM00965"/>
    </source>
</evidence>
<dbReference type="Gene3D" id="3.55.50.30">
    <property type="match status" value="1"/>
</dbReference>
<dbReference type="NCBIfam" id="TIGR01783">
    <property type="entry name" value="TonB-siderophor"/>
    <property type="match status" value="1"/>
</dbReference>
<organism evidence="18 19">
    <name type="scientific">Tistlia consotensis USBA 355</name>
    <dbReference type="NCBI Taxonomy" id="560819"/>
    <lineage>
        <taxon>Bacteria</taxon>
        <taxon>Pseudomonadati</taxon>
        <taxon>Pseudomonadota</taxon>
        <taxon>Alphaproteobacteria</taxon>
        <taxon>Rhodospirillales</taxon>
        <taxon>Rhodovibrionaceae</taxon>
        <taxon>Tistlia</taxon>
    </lineage>
</organism>
<keyword evidence="10 15" id="KW-0798">TonB box</keyword>
<dbReference type="Pfam" id="PF00593">
    <property type="entry name" value="TonB_dep_Rec_b-barrel"/>
    <property type="match status" value="1"/>
</dbReference>
<evidence type="ECO:0000256" key="11">
    <source>
        <dbReference type="ARBA" id="ARBA00023136"/>
    </source>
</evidence>
<dbReference type="STRING" id="560819.SAMN05428998_120114"/>
<dbReference type="PROSITE" id="PS52016">
    <property type="entry name" value="TONB_DEPENDENT_REC_3"/>
    <property type="match status" value="1"/>
</dbReference>
<evidence type="ECO:0000256" key="1">
    <source>
        <dbReference type="ARBA" id="ARBA00004571"/>
    </source>
</evidence>
<evidence type="ECO:0000256" key="9">
    <source>
        <dbReference type="ARBA" id="ARBA00023065"/>
    </source>
</evidence>
<dbReference type="SUPFAM" id="SSF56935">
    <property type="entry name" value="Porins"/>
    <property type="match status" value="1"/>
</dbReference>
<evidence type="ECO:0000313" key="19">
    <source>
        <dbReference type="Proteomes" id="UP000192917"/>
    </source>
</evidence>
<dbReference type="GO" id="GO:0015891">
    <property type="term" value="P:siderophore transport"/>
    <property type="evidence" value="ECO:0007669"/>
    <property type="project" value="InterPro"/>
</dbReference>
<evidence type="ECO:0000256" key="14">
    <source>
        <dbReference type="PROSITE-ProRule" id="PRU01360"/>
    </source>
</evidence>
<dbReference type="CDD" id="cd01347">
    <property type="entry name" value="ligand_gated_channel"/>
    <property type="match status" value="1"/>
</dbReference>
<dbReference type="GO" id="GO:0009279">
    <property type="term" value="C:cell outer membrane"/>
    <property type="evidence" value="ECO:0007669"/>
    <property type="project" value="UniProtKB-SubCell"/>
</dbReference>
<dbReference type="InterPro" id="IPR012910">
    <property type="entry name" value="Plug_dom"/>
</dbReference>
<dbReference type="EMBL" id="FWZX01000020">
    <property type="protein sequence ID" value="SMF55854.1"/>
    <property type="molecule type" value="Genomic_DNA"/>
</dbReference>
<dbReference type="GO" id="GO:0038023">
    <property type="term" value="F:signaling receptor activity"/>
    <property type="evidence" value="ECO:0007669"/>
    <property type="project" value="InterPro"/>
</dbReference>
<sequence>MTAASRGTHGAGSRERKVRGGSGGRRWLAPSLCALLAAGPLLGESAAAGEGPSPDARAQAQQRQLAQAGARRFDIPAGALPSALQGFARQAGLELLDPAGLAAGRRSRGLAGRYAPERALQLLLAGSGLGFRFANGSTVVLESAGQGAADADAGAGAGAGGTLRLAPITVEGAGESAYGPVAGYKAARTATATRTDTPILDVPQSIQVVPRAVIEDQKADSLAEVVKNVSGVQAGGTLGNRSEALRIRGFETYYFATDGMPSNQFLGDEVFLDLANVERVEVLKGPASVLYGNNDPGGVVNLVTKQPLAEPYAAGELTLGSYDFFRPTLDLSTPLTEDGSLGFRVNAAYQRNDSFRDFFIDSERVFVAPVGRWQIDPDTRLTLSAQYSDQKTPFDRGLVASGDGVADLPASRYLGEDFSVYEADQERFGYLLEHDFNADWSLRSSARVVTGEALRVSADPRTLLADGRTLTRRARRQEDHMRELRAQNDLVGEFETGGVGHKLLLGLEAARADRDVNYVLASLASIDIFDPVYGAEPGDYGAATVQDHRVYLVGGYLQDQVSLGEQWQLVAGGRFDYADTREILNGAETVQTDSHFSPRLGLVYKPLETVSLYASYSQSFLPQVGSSFDGQPFDPETGEQYEVGVKSELLDRRLSVTLAAFQLTRRNVLTADPDNSGFSVQTGEQRSRGLELDVTGEILPGWRVMASGAWIDAVVTKDNEIPVGNRLNDVPEFSGSLWSTYELQEGELEGLGFGAGLFAAGNREGDLDNSFEIGGYVRADAAVYYRYNENLKAAINVENLFDADYIEAARSRTEIYPGAPLTVLGTLSLKF</sequence>
<keyword evidence="9" id="KW-0406">Ion transport</keyword>
<keyword evidence="5" id="KW-0410">Iron transport</keyword>
<keyword evidence="7" id="KW-0732">Signal</keyword>
<dbReference type="PANTHER" id="PTHR32552">
    <property type="entry name" value="FERRICHROME IRON RECEPTOR-RELATED"/>
    <property type="match status" value="1"/>
</dbReference>
<feature type="region of interest" description="Disordered" evidence="16">
    <location>
        <begin position="1"/>
        <end position="24"/>
    </location>
</feature>
<dbReference type="RefSeq" id="WP_085124726.1">
    <property type="nucleotide sequence ID" value="NZ_FWZX01000020.1"/>
</dbReference>
<evidence type="ECO:0000256" key="6">
    <source>
        <dbReference type="ARBA" id="ARBA00022692"/>
    </source>
</evidence>
<keyword evidence="6 14" id="KW-0812">Transmembrane</keyword>
<evidence type="ECO:0000256" key="13">
    <source>
        <dbReference type="ARBA" id="ARBA00023237"/>
    </source>
</evidence>
<name>A0A1Y6CHY1_9PROT</name>
<feature type="domain" description="Secretin/TonB short N-terminal" evidence="17">
    <location>
        <begin position="93"/>
        <end position="144"/>
    </location>
</feature>
<keyword evidence="13 14" id="KW-0998">Cell outer membrane</keyword>
<proteinExistence type="inferred from homology"/>
<dbReference type="AlphaFoldDB" id="A0A1Y6CHY1"/>
<keyword evidence="3 14" id="KW-0813">Transport</keyword>
<comment type="similarity">
    <text evidence="2 14 15">Belongs to the TonB-dependent receptor family.</text>
</comment>
<evidence type="ECO:0000256" key="4">
    <source>
        <dbReference type="ARBA" id="ARBA00022452"/>
    </source>
</evidence>
<dbReference type="InterPro" id="IPR010105">
    <property type="entry name" value="TonB_sidphr_rcpt"/>
</dbReference>
<keyword evidence="8" id="KW-0408">Iron</keyword>
<protein>
    <submittedName>
        <fullName evidence="18">Iron complex outermembrane recepter protein</fullName>
    </submittedName>
</protein>
<dbReference type="InterPro" id="IPR037066">
    <property type="entry name" value="Plug_dom_sf"/>
</dbReference>
<dbReference type="Gene3D" id="2.170.130.10">
    <property type="entry name" value="TonB-dependent receptor, plug domain"/>
    <property type="match status" value="1"/>
</dbReference>
<feature type="region of interest" description="Disordered" evidence="16">
    <location>
        <begin position="45"/>
        <end position="67"/>
    </location>
</feature>
<dbReference type="Pfam" id="PF07715">
    <property type="entry name" value="Plug"/>
    <property type="match status" value="1"/>
</dbReference>
<evidence type="ECO:0000256" key="10">
    <source>
        <dbReference type="ARBA" id="ARBA00023077"/>
    </source>
</evidence>
<keyword evidence="19" id="KW-1185">Reference proteome</keyword>
<evidence type="ECO:0000256" key="7">
    <source>
        <dbReference type="ARBA" id="ARBA00022729"/>
    </source>
</evidence>
<evidence type="ECO:0000256" key="2">
    <source>
        <dbReference type="ARBA" id="ARBA00009810"/>
    </source>
</evidence>
<dbReference type="InterPro" id="IPR000531">
    <property type="entry name" value="Beta-barrel_TonB"/>
</dbReference>
<evidence type="ECO:0000313" key="18">
    <source>
        <dbReference type="EMBL" id="SMF55854.1"/>
    </source>
</evidence>
<keyword evidence="4 14" id="KW-1134">Transmembrane beta strand</keyword>
<evidence type="ECO:0000256" key="5">
    <source>
        <dbReference type="ARBA" id="ARBA00022496"/>
    </source>
</evidence>
<keyword evidence="11 14" id="KW-0472">Membrane</keyword>
<evidence type="ECO:0000256" key="12">
    <source>
        <dbReference type="ARBA" id="ARBA00023170"/>
    </source>
</evidence>
<dbReference type="InterPro" id="IPR039426">
    <property type="entry name" value="TonB-dep_rcpt-like"/>
</dbReference>
<evidence type="ECO:0000256" key="8">
    <source>
        <dbReference type="ARBA" id="ARBA00023004"/>
    </source>
</evidence>
<comment type="subcellular location">
    <subcellularLocation>
        <location evidence="1 14">Cell outer membrane</location>
        <topology evidence="1 14">Multi-pass membrane protein</topology>
    </subcellularLocation>
</comment>
<dbReference type="FunFam" id="2.40.170.20:FF:000005">
    <property type="entry name" value="TonB-dependent siderophore receptor"/>
    <property type="match status" value="1"/>
</dbReference>
<reference evidence="18 19" key="1">
    <citation type="submission" date="2017-04" db="EMBL/GenBank/DDBJ databases">
        <authorList>
            <person name="Afonso C.L."/>
            <person name="Miller P.J."/>
            <person name="Scott M.A."/>
            <person name="Spackman E."/>
            <person name="Goraichik I."/>
            <person name="Dimitrov K.M."/>
            <person name="Suarez D.L."/>
            <person name="Swayne D.E."/>
        </authorList>
    </citation>
    <scope>NUCLEOTIDE SEQUENCE [LARGE SCALE GENOMIC DNA]</scope>
    <source>
        <strain evidence="18 19">USBA 355</strain>
    </source>
</reference>
<evidence type="ECO:0000256" key="3">
    <source>
        <dbReference type="ARBA" id="ARBA00022448"/>
    </source>
</evidence>
<dbReference type="SMART" id="SM00965">
    <property type="entry name" value="STN"/>
    <property type="match status" value="1"/>
</dbReference>
<dbReference type="Pfam" id="PF07660">
    <property type="entry name" value="STN"/>
    <property type="match status" value="1"/>
</dbReference>
<dbReference type="InterPro" id="IPR011662">
    <property type="entry name" value="Secretin/TonB_short_N"/>
</dbReference>